<reference evidence="3" key="1">
    <citation type="submission" date="2021-01" db="EMBL/GenBank/DDBJ databases">
        <authorList>
            <person name="Corre E."/>
            <person name="Pelletier E."/>
            <person name="Niang G."/>
            <person name="Scheremetjew M."/>
            <person name="Finn R."/>
            <person name="Kale V."/>
            <person name="Holt S."/>
            <person name="Cochrane G."/>
            <person name="Meng A."/>
            <person name="Brown T."/>
            <person name="Cohen L."/>
        </authorList>
    </citation>
    <scope>NUCLEOTIDE SEQUENCE</scope>
    <source>
        <strain evidence="3">CCMP 769</strain>
    </source>
</reference>
<dbReference type="AlphaFoldDB" id="A0A7S3AAZ0"/>
<evidence type="ECO:0000313" key="2">
    <source>
        <dbReference type="EMBL" id="CAE0064398.1"/>
    </source>
</evidence>
<dbReference type="Gene3D" id="3.60.15.10">
    <property type="entry name" value="Ribonuclease Z/Hydroxyacylglutathione hydrolase-like"/>
    <property type="match status" value="1"/>
</dbReference>
<dbReference type="EMBL" id="HBHW01042177">
    <property type="protein sequence ID" value="CAE0064478.1"/>
    <property type="molecule type" value="Transcribed_RNA"/>
</dbReference>
<dbReference type="Pfam" id="PF12706">
    <property type="entry name" value="Lactamase_B_2"/>
    <property type="match status" value="1"/>
</dbReference>
<protein>
    <recommendedName>
        <fullName evidence="1">Metallo-beta-lactamase domain-containing protein</fullName>
    </recommendedName>
</protein>
<organism evidence="3">
    <name type="scientific">Rhodosorus marinus</name>
    <dbReference type="NCBI Taxonomy" id="101924"/>
    <lineage>
        <taxon>Eukaryota</taxon>
        <taxon>Rhodophyta</taxon>
        <taxon>Stylonematophyceae</taxon>
        <taxon>Stylonematales</taxon>
        <taxon>Stylonemataceae</taxon>
        <taxon>Rhodosorus</taxon>
    </lineage>
</organism>
<proteinExistence type="predicted"/>
<dbReference type="PANTHER" id="PTHR15032:SF4">
    <property type="entry name" value="N-ACYL-PHOSPHATIDYLETHANOLAMINE-HYDROLYZING PHOSPHOLIPASE D"/>
    <property type="match status" value="1"/>
</dbReference>
<evidence type="ECO:0000259" key="1">
    <source>
        <dbReference type="Pfam" id="PF12706"/>
    </source>
</evidence>
<dbReference type="SUPFAM" id="SSF56281">
    <property type="entry name" value="Metallo-hydrolase/oxidoreductase"/>
    <property type="match status" value="1"/>
</dbReference>
<dbReference type="PANTHER" id="PTHR15032">
    <property type="entry name" value="N-ACYL-PHOSPHATIDYLETHANOLAMINE-HYDROLYZING PHOSPHOLIPASE D"/>
    <property type="match status" value="1"/>
</dbReference>
<name>A0A7S3AAZ0_9RHOD</name>
<evidence type="ECO:0000313" key="3">
    <source>
        <dbReference type="EMBL" id="CAE0064478.1"/>
    </source>
</evidence>
<gene>
    <name evidence="2" type="ORF">RMAR00112_LOCUS32470</name>
    <name evidence="3" type="ORF">RMAR00112_LOCUS32550</name>
</gene>
<dbReference type="InterPro" id="IPR001279">
    <property type="entry name" value="Metallo-B-lactamas"/>
</dbReference>
<sequence>MESSKDHHDPGGGFRNPWDSYQKRSTLSLFGSIRKDPEKGEFVSSMFCRRHLFCAISLTADVAALMLLAGRPDFNIIGSSQRKKARSIAATWIGHCTFVVQMDGGNFLTDPIWSMRCGSFPGPKRVVPPPCELDELPSLDAILITSNRPDHLDKTTVQNLGNRAEWFVPLGVGEFLREHGVTRYTEMDWWESRKLERGATVVCTPSQHFSGRNAKDRDEALWCSWTVVGPSSRFFFSGSTGYRSKNKKGSRQDRDLLDRQDYGRENGVAIGEFLPKCPAFRQIGRQYGPFDVAFLPIGGYGPKSVMSAVNAEPLDSVGIHRDVGAKCSVAMNWGTFQLSDEELLDPLRELEKALIDKRVPESSFLIMKHGKTQII</sequence>
<dbReference type="GO" id="GO:0005737">
    <property type="term" value="C:cytoplasm"/>
    <property type="evidence" value="ECO:0007669"/>
    <property type="project" value="TreeGrafter"/>
</dbReference>
<dbReference type="EMBL" id="HBHW01042088">
    <property type="protein sequence ID" value="CAE0064398.1"/>
    <property type="molecule type" value="Transcribed_RNA"/>
</dbReference>
<dbReference type="InterPro" id="IPR036866">
    <property type="entry name" value="RibonucZ/Hydroxyglut_hydro"/>
</dbReference>
<feature type="domain" description="Metallo-beta-lactamase" evidence="1">
    <location>
        <begin position="106"/>
        <end position="245"/>
    </location>
</feature>
<accession>A0A7S3AAZ0</accession>